<dbReference type="OrthoDB" id="10260857at2759"/>
<dbReference type="PANTHER" id="PTHR13678">
    <property type="entry name" value="VACUOLAR PROTEIN SORTING-ASSOCIATED PROTEIN 37"/>
    <property type="match status" value="1"/>
</dbReference>
<name>A0A0D0AVB7_9AGAM</name>
<evidence type="ECO:0000256" key="6">
    <source>
        <dbReference type="PROSITE-ProRule" id="PRU00646"/>
    </source>
</evidence>
<organism evidence="8 9">
    <name type="scientific">Suillus luteus UH-Slu-Lm8-n1</name>
    <dbReference type="NCBI Taxonomy" id="930992"/>
    <lineage>
        <taxon>Eukaryota</taxon>
        <taxon>Fungi</taxon>
        <taxon>Dikarya</taxon>
        <taxon>Basidiomycota</taxon>
        <taxon>Agaricomycotina</taxon>
        <taxon>Agaricomycetes</taxon>
        <taxon>Agaricomycetidae</taxon>
        <taxon>Boletales</taxon>
        <taxon>Suillineae</taxon>
        <taxon>Suillaceae</taxon>
        <taxon>Suillus</taxon>
    </lineage>
</organism>
<keyword evidence="3 6" id="KW-0813">Transport</keyword>
<dbReference type="InterPro" id="IPR037202">
    <property type="entry name" value="ESCRT_assembly_dom"/>
</dbReference>
<comment type="subcellular location">
    <subcellularLocation>
        <location evidence="1">Endosome</location>
    </subcellularLocation>
</comment>
<feature type="domain" description="VPS37 C-terminal" evidence="7">
    <location>
        <begin position="87"/>
        <end position="181"/>
    </location>
</feature>
<evidence type="ECO:0000259" key="7">
    <source>
        <dbReference type="PROSITE" id="PS51314"/>
    </source>
</evidence>
<dbReference type="Pfam" id="PF07200">
    <property type="entry name" value="Mod_r"/>
    <property type="match status" value="1"/>
</dbReference>
<dbReference type="InterPro" id="IPR029012">
    <property type="entry name" value="Helix_hairpin_bin_sf"/>
</dbReference>
<evidence type="ECO:0000256" key="4">
    <source>
        <dbReference type="ARBA" id="ARBA00022753"/>
    </source>
</evidence>
<dbReference type="SUPFAM" id="SSF140111">
    <property type="entry name" value="Endosomal sorting complex assembly domain"/>
    <property type="match status" value="1"/>
</dbReference>
<dbReference type="InParanoid" id="A0A0D0AVB7"/>
<sequence>MAATPLMNEFPELAHLTREDLEDILNDPAYFQSIFHSLPQVKELYQAQAELGMANEAIARTNLSLQDRLYELRTETKEAFDNAKSLESRWKDLEREQREVYQRFNPQFLLLRLRHATTAQDDASEALASSFVQSSPSPSSGNDASDVDEFIREFRELRKVYHKRVMWGDRWASGQVSWEDG</sequence>
<keyword evidence="4" id="KW-0967">Endosome</keyword>
<keyword evidence="9" id="KW-1185">Reference proteome</keyword>
<dbReference type="Gene3D" id="1.10.287.660">
    <property type="entry name" value="Helix hairpin bin"/>
    <property type="match status" value="1"/>
</dbReference>
<dbReference type="PROSITE" id="PS51314">
    <property type="entry name" value="VPS37_C"/>
    <property type="match status" value="1"/>
</dbReference>
<dbReference type="GO" id="GO:0000813">
    <property type="term" value="C:ESCRT I complex"/>
    <property type="evidence" value="ECO:0007669"/>
    <property type="project" value="UniProtKB-ARBA"/>
</dbReference>
<dbReference type="HOGENOM" id="CLU_087365_1_0_1"/>
<evidence type="ECO:0000256" key="2">
    <source>
        <dbReference type="ARBA" id="ARBA00007617"/>
    </source>
</evidence>
<reference evidence="8 9" key="1">
    <citation type="submission" date="2014-04" db="EMBL/GenBank/DDBJ databases">
        <authorList>
            <consortium name="DOE Joint Genome Institute"/>
            <person name="Kuo A."/>
            <person name="Ruytinx J."/>
            <person name="Rineau F."/>
            <person name="Colpaert J."/>
            <person name="Kohler A."/>
            <person name="Nagy L.G."/>
            <person name="Floudas D."/>
            <person name="Copeland A."/>
            <person name="Barry K.W."/>
            <person name="Cichocki N."/>
            <person name="Veneault-Fourrey C."/>
            <person name="LaButti K."/>
            <person name="Lindquist E.A."/>
            <person name="Lipzen A."/>
            <person name="Lundell T."/>
            <person name="Morin E."/>
            <person name="Murat C."/>
            <person name="Sun H."/>
            <person name="Tunlid A."/>
            <person name="Henrissat B."/>
            <person name="Grigoriev I.V."/>
            <person name="Hibbett D.S."/>
            <person name="Martin F."/>
            <person name="Nordberg H.P."/>
            <person name="Cantor M.N."/>
            <person name="Hua S.X."/>
        </authorList>
    </citation>
    <scope>NUCLEOTIDE SEQUENCE [LARGE SCALE GENOMIC DNA]</scope>
    <source>
        <strain evidence="8 9">UH-Slu-Lm8-n1</strain>
    </source>
</reference>
<protein>
    <recommendedName>
        <fullName evidence="7">VPS37 C-terminal domain-containing protein</fullName>
    </recommendedName>
</protein>
<evidence type="ECO:0000313" key="8">
    <source>
        <dbReference type="EMBL" id="KIK45616.1"/>
    </source>
</evidence>
<dbReference type="GO" id="GO:0006612">
    <property type="term" value="P:protein targeting to membrane"/>
    <property type="evidence" value="ECO:0007669"/>
    <property type="project" value="TreeGrafter"/>
</dbReference>
<dbReference type="InterPro" id="IPR009851">
    <property type="entry name" value="Mod_r"/>
</dbReference>
<dbReference type="PANTHER" id="PTHR13678:SF2">
    <property type="entry name" value="VACUOLAR PROTEIN SORTING-ASSOCIATED PROTEIN 37A"/>
    <property type="match status" value="1"/>
</dbReference>
<keyword evidence="5 6" id="KW-0653">Protein transport</keyword>
<evidence type="ECO:0000256" key="3">
    <source>
        <dbReference type="ARBA" id="ARBA00022448"/>
    </source>
</evidence>
<dbReference type="GO" id="GO:0043162">
    <property type="term" value="P:ubiquitin-dependent protein catabolic process via the multivesicular body sorting pathway"/>
    <property type="evidence" value="ECO:0007669"/>
    <property type="project" value="TreeGrafter"/>
</dbReference>
<dbReference type="EMBL" id="KN835170">
    <property type="protein sequence ID" value="KIK45616.1"/>
    <property type="molecule type" value="Genomic_DNA"/>
</dbReference>
<comment type="similarity">
    <text evidence="2">Belongs to the VPS37 family.</text>
</comment>
<dbReference type="AlphaFoldDB" id="A0A0D0AVB7"/>
<evidence type="ECO:0000313" key="9">
    <source>
        <dbReference type="Proteomes" id="UP000054485"/>
    </source>
</evidence>
<evidence type="ECO:0000256" key="5">
    <source>
        <dbReference type="ARBA" id="ARBA00022927"/>
    </source>
</evidence>
<proteinExistence type="inferred from homology"/>
<dbReference type="STRING" id="930992.A0A0D0AVB7"/>
<dbReference type="GO" id="GO:0006623">
    <property type="term" value="P:protein targeting to vacuole"/>
    <property type="evidence" value="ECO:0007669"/>
    <property type="project" value="TreeGrafter"/>
</dbReference>
<dbReference type="Proteomes" id="UP000054485">
    <property type="component" value="Unassembled WGS sequence"/>
</dbReference>
<evidence type="ECO:0000256" key="1">
    <source>
        <dbReference type="ARBA" id="ARBA00004177"/>
    </source>
</evidence>
<accession>A0A0D0AVB7</accession>
<reference evidence="9" key="2">
    <citation type="submission" date="2015-01" db="EMBL/GenBank/DDBJ databases">
        <title>Evolutionary Origins and Diversification of the Mycorrhizal Mutualists.</title>
        <authorList>
            <consortium name="DOE Joint Genome Institute"/>
            <consortium name="Mycorrhizal Genomics Consortium"/>
            <person name="Kohler A."/>
            <person name="Kuo A."/>
            <person name="Nagy L.G."/>
            <person name="Floudas D."/>
            <person name="Copeland A."/>
            <person name="Barry K.W."/>
            <person name="Cichocki N."/>
            <person name="Veneault-Fourrey C."/>
            <person name="LaButti K."/>
            <person name="Lindquist E.A."/>
            <person name="Lipzen A."/>
            <person name="Lundell T."/>
            <person name="Morin E."/>
            <person name="Murat C."/>
            <person name="Riley R."/>
            <person name="Ohm R."/>
            <person name="Sun H."/>
            <person name="Tunlid A."/>
            <person name="Henrissat B."/>
            <person name="Grigoriev I.V."/>
            <person name="Hibbett D.S."/>
            <person name="Martin F."/>
        </authorList>
    </citation>
    <scope>NUCLEOTIDE SEQUENCE [LARGE SCALE GENOMIC DNA]</scope>
    <source>
        <strain evidence="9">UH-Slu-Lm8-n1</strain>
    </source>
</reference>
<gene>
    <name evidence="8" type="ORF">CY34DRAFT_801391</name>
</gene>